<gene>
    <name evidence="13" type="primary">LOC106057976</name>
</gene>
<dbReference type="GO" id="GO:0005041">
    <property type="term" value="F:low-density lipoprotein particle receptor activity"/>
    <property type="evidence" value="ECO:0007669"/>
    <property type="project" value="TreeGrafter"/>
</dbReference>
<comment type="subcellular location">
    <subcellularLocation>
        <location evidence="1">Membrane</location>
        <topology evidence="1">Single-pass membrane protein</topology>
    </subcellularLocation>
</comment>
<evidence type="ECO:0000256" key="11">
    <source>
        <dbReference type="SAM" id="SignalP"/>
    </source>
</evidence>
<protein>
    <submittedName>
        <fullName evidence="13">Very low-density lipoprotein receptor-like</fullName>
    </submittedName>
</protein>
<organism evidence="12 13">
    <name type="scientific">Biomphalaria glabrata</name>
    <name type="common">Bloodfluke planorb</name>
    <name type="synonym">Freshwater snail</name>
    <dbReference type="NCBI Taxonomy" id="6526"/>
    <lineage>
        <taxon>Eukaryota</taxon>
        <taxon>Metazoa</taxon>
        <taxon>Spiralia</taxon>
        <taxon>Lophotrochozoa</taxon>
        <taxon>Mollusca</taxon>
        <taxon>Gastropoda</taxon>
        <taxon>Heterobranchia</taxon>
        <taxon>Euthyneura</taxon>
        <taxon>Panpulmonata</taxon>
        <taxon>Hygrophila</taxon>
        <taxon>Lymnaeoidea</taxon>
        <taxon>Planorbidae</taxon>
        <taxon>Biomphalaria</taxon>
    </lineage>
</organism>
<keyword evidence="7 10" id="KW-1015">Disulfide bond</keyword>
<sequence>MSTIKICLAVAVVIALANAVQISKDSRKKVQKLSKALTVSDGHKKSPLAGLSKKSNYYRRQAQGSCHTEEFQCHDGACIPGIWQCDSAHDCIDHSDEFNCVADCSGEHQFHCHNGNCVPSSFYCDGDNDCGDLSDEQDCHLVPCTDTEVRCDNHICIEASSVCDGFDNCRSGWDEFNCTCTNEQFQCDDLSKCVYHFSRCDGSKDCKDGSDEINCVCDPDDQFQCTSGRCIPITWHCDRDNDCGDMSDELGCPTLHPDVCANVLSVMSCALMNETARPMCSNYHDAHKYCRQFCNVCNDPVILG</sequence>
<feature type="disulfide bond" evidence="10">
    <location>
        <begin position="151"/>
        <end position="169"/>
    </location>
</feature>
<dbReference type="OMA" id="IRCKNAY"/>
<feature type="disulfide bond" evidence="10">
    <location>
        <begin position="85"/>
        <end position="100"/>
    </location>
</feature>
<feature type="disulfide bond" evidence="10">
    <location>
        <begin position="237"/>
        <end position="252"/>
    </location>
</feature>
<dbReference type="SMART" id="SM00192">
    <property type="entry name" value="LDLa"/>
    <property type="match status" value="5"/>
</dbReference>
<evidence type="ECO:0000256" key="8">
    <source>
        <dbReference type="ARBA" id="ARBA00023170"/>
    </source>
</evidence>
<dbReference type="Gene3D" id="4.10.400.10">
    <property type="entry name" value="Low-density Lipoprotein Receptor"/>
    <property type="match status" value="5"/>
</dbReference>
<keyword evidence="12" id="KW-1185">Reference proteome</keyword>
<comment type="caution">
    <text evidence="10">Lacks conserved residue(s) required for the propagation of feature annotation.</text>
</comment>
<feature type="disulfide bond" evidence="10">
    <location>
        <begin position="200"/>
        <end position="215"/>
    </location>
</feature>
<feature type="disulfide bond" evidence="10">
    <location>
        <begin position="112"/>
        <end position="130"/>
    </location>
</feature>
<keyword evidence="5" id="KW-1133">Transmembrane helix</keyword>
<keyword evidence="2" id="KW-0812">Transmembrane</keyword>
<dbReference type="PROSITE" id="PS50068">
    <property type="entry name" value="LDLRA_2"/>
    <property type="match status" value="5"/>
</dbReference>
<dbReference type="RefSeq" id="XP_055883084.1">
    <property type="nucleotide sequence ID" value="XM_056027109.1"/>
</dbReference>
<dbReference type="CDD" id="cd00112">
    <property type="entry name" value="LDLa"/>
    <property type="match status" value="5"/>
</dbReference>
<reference evidence="13" key="1">
    <citation type="submission" date="2025-08" db="UniProtKB">
        <authorList>
            <consortium name="RefSeq"/>
        </authorList>
    </citation>
    <scope>IDENTIFICATION</scope>
</reference>
<keyword evidence="9" id="KW-0325">Glycoprotein</keyword>
<dbReference type="Pfam" id="PF00057">
    <property type="entry name" value="Ldl_recept_a"/>
    <property type="match status" value="4"/>
</dbReference>
<name>A0A9W3A7B5_BIOGL</name>
<dbReference type="GeneID" id="106057976"/>
<feature type="disulfide bond" evidence="10">
    <location>
        <begin position="124"/>
        <end position="139"/>
    </location>
</feature>
<dbReference type="OrthoDB" id="6162345at2759"/>
<evidence type="ECO:0000256" key="3">
    <source>
        <dbReference type="ARBA" id="ARBA00022729"/>
    </source>
</evidence>
<dbReference type="InterPro" id="IPR023415">
    <property type="entry name" value="LDLR_class-A_CS"/>
</dbReference>
<feature type="chain" id="PRO_5040727911" evidence="11">
    <location>
        <begin position="20"/>
        <end position="304"/>
    </location>
</feature>
<evidence type="ECO:0000256" key="6">
    <source>
        <dbReference type="ARBA" id="ARBA00023136"/>
    </source>
</evidence>
<dbReference type="PRINTS" id="PR00261">
    <property type="entry name" value="LDLRECEPTOR"/>
</dbReference>
<accession>A0A9W3A7B5</accession>
<evidence type="ECO:0000256" key="1">
    <source>
        <dbReference type="ARBA" id="ARBA00004167"/>
    </source>
</evidence>
<dbReference type="PANTHER" id="PTHR22722:SF5">
    <property type="entry name" value="LOW-DENSITY LIPOPROTEIN RECEPTOR-RELATED PROTEIN 1B"/>
    <property type="match status" value="1"/>
</dbReference>
<proteinExistence type="predicted"/>
<feature type="disulfide bond" evidence="10">
    <location>
        <begin position="144"/>
        <end position="156"/>
    </location>
</feature>
<evidence type="ECO:0000313" key="12">
    <source>
        <dbReference type="Proteomes" id="UP001165740"/>
    </source>
</evidence>
<evidence type="ECO:0000256" key="2">
    <source>
        <dbReference type="ARBA" id="ARBA00022692"/>
    </source>
</evidence>
<feature type="disulfide bond" evidence="10">
    <location>
        <begin position="66"/>
        <end position="78"/>
    </location>
</feature>
<feature type="disulfide bond" evidence="10">
    <location>
        <begin position="225"/>
        <end position="243"/>
    </location>
</feature>
<dbReference type="SUPFAM" id="SSF57424">
    <property type="entry name" value="LDL receptor-like module"/>
    <property type="match status" value="5"/>
</dbReference>
<evidence type="ECO:0000256" key="10">
    <source>
        <dbReference type="PROSITE-ProRule" id="PRU00124"/>
    </source>
</evidence>
<dbReference type="InterPro" id="IPR002172">
    <property type="entry name" value="LDrepeatLR_classA_rpt"/>
</dbReference>
<evidence type="ECO:0000256" key="7">
    <source>
        <dbReference type="ARBA" id="ARBA00023157"/>
    </source>
</evidence>
<dbReference type="FunFam" id="4.10.400.10:FF:000004">
    <property type="entry name" value="Low-density lipoprotein receptor-related protein 1"/>
    <property type="match status" value="1"/>
</dbReference>
<dbReference type="InterPro" id="IPR036055">
    <property type="entry name" value="LDL_receptor-like_sf"/>
</dbReference>
<dbReference type="PROSITE" id="PS01209">
    <property type="entry name" value="LDLRA_1"/>
    <property type="match status" value="2"/>
</dbReference>
<dbReference type="GO" id="GO:0005886">
    <property type="term" value="C:plasma membrane"/>
    <property type="evidence" value="ECO:0007669"/>
    <property type="project" value="TreeGrafter"/>
</dbReference>
<dbReference type="InterPro" id="IPR051221">
    <property type="entry name" value="LDLR-related"/>
</dbReference>
<dbReference type="AlphaFoldDB" id="A0A9W3A7B5"/>
<dbReference type="PANTHER" id="PTHR22722">
    <property type="entry name" value="LOW-DENSITY LIPOPROTEIN RECEPTOR-RELATED PROTEIN 2-RELATED"/>
    <property type="match status" value="1"/>
</dbReference>
<evidence type="ECO:0000256" key="5">
    <source>
        <dbReference type="ARBA" id="ARBA00022989"/>
    </source>
</evidence>
<feature type="disulfide bond" evidence="10">
    <location>
        <begin position="163"/>
        <end position="178"/>
    </location>
</feature>
<evidence type="ECO:0000256" key="9">
    <source>
        <dbReference type="ARBA" id="ARBA00023180"/>
    </source>
</evidence>
<keyword evidence="8" id="KW-0675">Receptor</keyword>
<keyword evidence="4" id="KW-0677">Repeat</keyword>
<keyword evidence="6" id="KW-0472">Membrane</keyword>
<feature type="signal peptide" evidence="11">
    <location>
        <begin position="1"/>
        <end position="19"/>
    </location>
</feature>
<evidence type="ECO:0000256" key="4">
    <source>
        <dbReference type="ARBA" id="ARBA00022737"/>
    </source>
</evidence>
<feature type="disulfide bond" evidence="10">
    <location>
        <begin position="73"/>
        <end position="91"/>
    </location>
</feature>
<dbReference type="FunFam" id="4.10.400.10:FF:000034">
    <property type="entry name" value="Low-density lipoprotein receptor-related protein 2"/>
    <property type="match status" value="1"/>
</dbReference>
<dbReference type="GO" id="GO:0043235">
    <property type="term" value="C:receptor complex"/>
    <property type="evidence" value="ECO:0007669"/>
    <property type="project" value="TreeGrafter"/>
</dbReference>
<dbReference type="Proteomes" id="UP001165740">
    <property type="component" value="Chromosome 4"/>
</dbReference>
<evidence type="ECO:0000313" key="13">
    <source>
        <dbReference type="RefSeq" id="XP_055883084.1"/>
    </source>
</evidence>
<keyword evidence="3 11" id="KW-0732">Signal</keyword>